<organism evidence="2 3">
    <name type="scientific">Oculimacula yallundae</name>
    <dbReference type="NCBI Taxonomy" id="86028"/>
    <lineage>
        <taxon>Eukaryota</taxon>
        <taxon>Fungi</taxon>
        <taxon>Dikarya</taxon>
        <taxon>Ascomycota</taxon>
        <taxon>Pezizomycotina</taxon>
        <taxon>Leotiomycetes</taxon>
        <taxon>Helotiales</taxon>
        <taxon>Ploettnerulaceae</taxon>
        <taxon>Oculimacula</taxon>
    </lineage>
</organism>
<dbReference type="Proteomes" id="UP001595075">
    <property type="component" value="Unassembled WGS sequence"/>
</dbReference>
<comment type="caution">
    <text evidence="2">The sequence shown here is derived from an EMBL/GenBank/DDBJ whole genome shotgun (WGS) entry which is preliminary data.</text>
</comment>
<dbReference type="InterPro" id="IPR021476">
    <property type="entry name" value="Egh16-like"/>
</dbReference>
<feature type="chain" id="PRO_5045241730" evidence="1">
    <location>
        <begin position="20"/>
        <end position="160"/>
    </location>
</feature>
<evidence type="ECO:0000256" key="1">
    <source>
        <dbReference type="SAM" id="SignalP"/>
    </source>
</evidence>
<gene>
    <name evidence="2" type="ORF">VTL71DRAFT_4931</name>
</gene>
<name>A0ABR4C3Z7_9HELO</name>
<protein>
    <submittedName>
        <fullName evidence="2">Uncharacterized protein</fullName>
    </submittedName>
</protein>
<evidence type="ECO:0000313" key="2">
    <source>
        <dbReference type="EMBL" id="KAL2064437.1"/>
    </source>
</evidence>
<keyword evidence="1" id="KW-0732">Signal</keyword>
<feature type="signal peptide" evidence="1">
    <location>
        <begin position="1"/>
        <end position="19"/>
    </location>
</feature>
<accession>A0ABR4C3Z7</accession>
<sequence>MQFTTTILAAVAYAAVVNAHGRLLDPPGIKHTGAPVGIQDIRVPAQGCGSGVAISGKAAATFTAGATGNATWSLDNGDGGGPLIVSFDTTGAGTSFSAVAKMIANVEGINGGVNNGVRRGAHDISFTVPNVKCTGCVMQVRQDLSGGKEGFGSCAVVDIV</sequence>
<evidence type="ECO:0000313" key="3">
    <source>
        <dbReference type="Proteomes" id="UP001595075"/>
    </source>
</evidence>
<dbReference type="Pfam" id="PF11327">
    <property type="entry name" value="Egh16-like"/>
    <property type="match status" value="1"/>
</dbReference>
<dbReference type="EMBL" id="JAZHXI010000014">
    <property type="protein sequence ID" value="KAL2064437.1"/>
    <property type="molecule type" value="Genomic_DNA"/>
</dbReference>
<proteinExistence type="predicted"/>
<keyword evidence="3" id="KW-1185">Reference proteome</keyword>
<reference evidence="2 3" key="1">
    <citation type="journal article" date="2024" name="Commun. Biol.">
        <title>Comparative genomic analysis of thermophilic fungi reveals convergent evolutionary adaptations and gene losses.</title>
        <authorList>
            <person name="Steindorff A.S."/>
            <person name="Aguilar-Pontes M.V."/>
            <person name="Robinson A.J."/>
            <person name="Andreopoulos B."/>
            <person name="LaButti K."/>
            <person name="Kuo A."/>
            <person name="Mondo S."/>
            <person name="Riley R."/>
            <person name="Otillar R."/>
            <person name="Haridas S."/>
            <person name="Lipzen A."/>
            <person name="Grimwood J."/>
            <person name="Schmutz J."/>
            <person name="Clum A."/>
            <person name="Reid I.D."/>
            <person name="Moisan M.C."/>
            <person name="Butler G."/>
            <person name="Nguyen T.T.M."/>
            <person name="Dewar K."/>
            <person name="Conant G."/>
            <person name="Drula E."/>
            <person name="Henrissat B."/>
            <person name="Hansel C."/>
            <person name="Singer S."/>
            <person name="Hutchinson M.I."/>
            <person name="de Vries R.P."/>
            <person name="Natvig D.O."/>
            <person name="Powell A.J."/>
            <person name="Tsang A."/>
            <person name="Grigoriev I.V."/>
        </authorList>
    </citation>
    <scope>NUCLEOTIDE SEQUENCE [LARGE SCALE GENOMIC DNA]</scope>
    <source>
        <strain evidence="2 3">CBS 494.80</strain>
    </source>
</reference>